<evidence type="ECO:0000259" key="4">
    <source>
        <dbReference type="Pfam" id="PF05726"/>
    </source>
</evidence>
<dbReference type="Pfam" id="PF02678">
    <property type="entry name" value="Pirin"/>
    <property type="match status" value="1"/>
</dbReference>
<keyword evidence="6" id="KW-1185">Reference proteome</keyword>
<sequence>MTATMPNTTTTAIGRRVTKVIVGRPASDGDGVKLTRVIGQPALDMLDPFLMLDEFGSDDPGAYIGGFPAHPHRGFETVTYMLAGRMRHADNAGHAGVLVPGGVQWMSAGRGIVHEEMPEQTEGLMRGFQLWVNLPASEKMKAPAYREFGPDSIPDVPLPDGAGRVKVIAGTVFGTSGPVAGVASDPLYLDVAVTAGGSVDLPVTAGHAAFIYVYEGALSVGAGTEASPLATRRLGVLSGDGDVRLRNDDAATARAILVAGRPIGEPVARYGPFVMNTQAEIMRAIDDYQRGRF</sequence>
<accession>A0ABU9YDT8</accession>
<dbReference type="EMBL" id="JBBKTW010000001">
    <property type="protein sequence ID" value="MEN2986940.1"/>
    <property type="molecule type" value="Genomic_DNA"/>
</dbReference>
<dbReference type="PIRSF" id="PIRSF006232">
    <property type="entry name" value="Pirin"/>
    <property type="match status" value="1"/>
</dbReference>
<feature type="domain" description="Pirin N-terminal" evidence="3">
    <location>
        <begin position="32"/>
        <end position="132"/>
    </location>
</feature>
<dbReference type="PANTHER" id="PTHR13903:SF8">
    <property type="entry name" value="PIRIN"/>
    <property type="match status" value="1"/>
</dbReference>
<dbReference type="CDD" id="cd02247">
    <property type="entry name" value="cupin_pirin_C"/>
    <property type="match status" value="1"/>
</dbReference>
<evidence type="ECO:0000256" key="2">
    <source>
        <dbReference type="RuleBase" id="RU003457"/>
    </source>
</evidence>
<organism evidence="5 6">
    <name type="scientific">Tistrella arctica</name>
    <dbReference type="NCBI Taxonomy" id="3133430"/>
    <lineage>
        <taxon>Bacteria</taxon>
        <taxon>Pseudomonadati</taxon>
        <taxon>Pseudomonadota</taxon>
        <taxon>Alphaproteobacteria</taxon>
        <taxon>Geminicoccales</taxon>
        <taxon>Geminicoccaceae</taxon>
        <taxon>Tistrella</taxon>
    </lineage>
</organism>
<comment type="similarity">
    <text evidence="1 2">Belongs to the pirin family.</text>
</comment>
<dbReference type="CDD" id="cd02909">
    <property type="entry name" value="cupin_pirin_N"/>
    <property type="match status" value="1"/>
</dbReference>
<dbReference type="Gene3D" id="2.60.120.10">
    <property type="entry name" value="Jelly Rolls"/>
    <property type="match status" value="2"/>
</dbReference>
<dbReference type="InterPro" id="IPR008778">
    <property type="entry name" value="Pirin_C_dom"/>
</dbReference>
<gene>
    <name evidence="5" type="ORF">WG926_01395</name>
</gene>
<dbReference type="InterPro" id="IPR003829">
    <property type="entry name" value="Pirin_N_dom"/>
</dbReference>
<protein>
    <submittedName>
        <fullName evidence="5">Pirin family protein</fullName>
    </submittedName>
</protein>
<evidence type="ECO:0000313" key="5">
    <source>
        <dbReference type="EMBL" id="MEN2986940.1"/>
    </source>
</evidence>
<dbReference type="RefSeq" id="WP_345931027.1">
    <property type="nucleotide sequence ID" value="NZ_JBBKTV010000001.1"/>
</dbReference>
<name>A0ABU9YDT8_9PROT</name>
<comment type="caution">
    <text evidence="5">The sequence shown here is derived from an EMBL/GenBank/DDBJ whole genome shotgun (WGS) entry which is preliminary data.</text>
</comment>
<dbReference type="InterPro" id="IPR012093">
    <property type="entry name" value="Pirin"/>
</dbReference>
<evidence type="ECO:0000313" key="6">
    <source>
        <dbReference type="Proteomes" id="UP001413721"/>
    </source>
</evidence>
<dbReference type="InterPro" id="IPR014710">
    <property type="entry name" value="RmlC-like_jellyroll"/>
</dbReference>
<reference evidence="5 6" key="1">
    <citation type="submission" date="2024-03" db="EMBL/GenBank/DDBJ databases">
        <title>High-quality draft genome sequencing of Tistrella sp. BH-R2-4.</title>
        <authorList>
            <person name="Dong C."/>
        </authorList>
    </citation>
    <scope>NUCLEOTIDE SEQUENCE [LARGE SCALE GENOMIC DNA]</scope>
    <source>
        <strain evidence="5 6">BH-R2-4</strain>
    </source>
</reference>
<dbReference type="Pfam" id="PF05726">
    <property type="entry name" value="Pirin_C"/>
    <property type="match status" value="1"/>
</dbReference>
<dbReference type="InterPro" id="IPR011051">
    <property type="entry name" value="RmlC_Cupin_sf"/>
</dbReference>
<feature type="domain" description="Pirin C-terminal" evidence="4">
    <location>
        <begin position="188"/>
        <end position="293"/>
    </location>
</feature>
<evidence type="ECO:0000259" key="3">
    <source>
        <dbReference type="Pfam" id="PF02678"/>
    </source>
</evidence>
<dbReference type="SUPFAM" id="SSF51182">
    <property type="entry name" value="RmlC-like cupins"/>
    <property type="match status" value="1"/>
</dbReference>
<dbReference type="Proteomes" id="UP001413721">
    <property type="component" value="Unassembled WGS sequence"/>
</dbReference>
<proteinExistence type="inferred from homology"/>
<dbReference type="PANTHER" id="PTHR13903">
    <property type="entry name" value="PIRIN-RELATED"/>
    <property type="match status" value="1"/>
</dbReference>
<evidence type="ECO:0000256" key="1">
    <source>
        <dbReference type="ARBA" id="ARBA00008416"/>
    </source>
</evidence>